<dbReference type="InterPro" id="IPR036388">
    <property type="entry name" value="WH-like_DNA-bd_sf"/>
</dbReference>
<dbReference type="InterPro" id="IPR025230">
    <property type="entry name" value="DUF4172"/>
</dbReference>
<gene>
    <name evidence="2" type="ORF">ymoll0001_7480</name>
</gene>
<dbReference type="EMBL" id="AALD02000018">
    <property type="protein sequence ID" value="EEQ10494.1"/>
    <property type="molecule type" value="Genomic_DNA"/>
</dbReference>
<dbReference type="PANTHER" id="PTHR13504">
    <property type="entry name" value="FIDO DOMAIN-CONTAINING PROTEIN DDB_G0283145"/>
    <property type="match status" value="1"/>
</dbReference>
<dbReference type="PANTHER" id="PTHR13504:SF33">
    <property type="entry name" value="FIC FAMILY PROTEIN"/>
    <property type="match status" value="1"/>
</dbReference>
<feature type="domain" description="Fido" evidence="1">
    <location>
        <begin position="134"/>
        <end position="292"/>
    </location>
</feature>
<sequence length="393" mass="44880">MSRIESITGSFSIRERVMNENLWVWQHEKWPHFYWDDALIQPQLRNTRFKLGQLLGENRGNTSTESASKTLDMLLANIVASSKIENEQLNIRSVRSSLAKKLGMTWEVSDPTSDRSDGLAAIMLDAINECHADLTLERLYQWHEWLFPNDPWVLNPIKAGQLRGGEPMQVVSGRMGKERVHFEAPPREVLFAELTQFIHWFNVSRIENAVDPLLRAAIAHFWFVTLHPFEDGNGRITRALTDMALSQADNQSIHLYAMSVAILENRDGYYAILEKCQRGGLDITPWLLWFIATLEQSLDQASEQVRATLAKNRFWLKHNGSGLRVEQIKVLNRLLDGGENGFALGINASQYQKVAKVSKATATRHLAELLARECIEKLPGEGRSTRYRVKYPE</sequence>
<comment type="caution">
    <text evidence="2">The sequence shown here is derived from an EMBL/GenBank/DDBJ whole genome shotgun (WGS) entry which is preliminary data.</text>
</comment>
<dbReference type="InterPro" id="IPR003812">
    <property type="entry name" value="Fido"/>
</dbReference>
<evidence type="ECO:0000313" key="3">
    <source>
        <dbReference type="Proteomes" id="UP000003027"/>
    </source>
</evidence>
<dbReference type="SUPFAM" id="SSF140931">
    <property type="entry name" value="Fic-like"/>
    <property type="match status" value="1"/>
</dbReference>
<dbReference type="InterPro" id="IPR040198">
    <property type="entry name" value="Fido_containing"/>
</dbReference>
<keyword evidence="3" id="KW-1185">Reference proteome</keyword>
<dbReference type="PROSITE" id="PS51459">
    <property type="entry name" value="FIDO"/>
    <property type="match status" value="1"/>
</dbReference>
<name>A0ABM9Y9J3_YERMW</name>
<dbReference type="Gene3D" id="1.10.10.10">
    <property type="entry name" value="Winged helix-like DNA-binding domain superfamily/Winged helix DNA-binding domain"/>
    <property type="match status" value="1"/>
</dbReference>
<protein>
    <submittedName>
        <fullName evidence="2">Fic family protein</fullName>
    </submittedName>
</protein>
<dbReference type="Pfam" id="PF13776">
    <property type="entry name" value="DUF4172"/>
    <property type="match status" value="1"/>
</dbReference>
<dbReference type="Gene3D" id="1.10.3290.10">
    <property type="entry name" value="Fido-like domain"/>
    <property type="match status" value="1"/>
</dbReference>
<dbReference type="InterPro" id="IPR036597">
    <property type="entry name" value="Fido-like_dom_sf"/>
</dbReference>
<accession>A0ABM9Y9J3</accession>
<evidence type="ECO:0000259" key="1">
    <source>
        <dbReference type="PROSITE" id="PS51459"/>
    </source>
</evidence>
<evidence type="ECO:0000313" key="2">
    <source>
        <dbReference type="EMBL" id="EEQ10494.1"/>
    </source>
</evidence>
<dbReference type="Proteomes" id="UP000003027">
    <property type="component" value="Unassembled WGS sequence"/>
</dbReference>
<reference evidence="2" key="1">
    <citation type="submission" date="2008-12" db="EMBL/GenBank/DDBJ databases">
        <title>Annotation of the Yersinia mollaretii ATCC 43969 genome.</title>
        <authorList>
            <person name="Read T.D."/>
            <person name="Akmal A."/>
            <person name="Bishop-Lilly K."/>
            <person name="Chen P.E."/>
            <person name="Cook C."/>
            <person name="Kiley M.P."/>
            <person name="Lentz S."/>
            <person name="Mateczun A."/>
            <person name="Nagarajan N."/>
            <person name="Nolan N."/>
            <person name="Osborne B.I."/>
            <person name="Pop M."/>
            <person name="Sozhamannan S."/>
            <person name="Stewart A.C."/>
            <person name="Sulakvelidze A."/>
            <person name="Thomason B."/>
            <person name="Willner K."/>
            <person name="Zwick M.E."/>
        </authorList>
    </citation>
    <scope>NUCLEOTIDE SEQUENCE [LARGE SCALE GENOMIC DNA]</scope>
    <source>
        <strain evidence="2">ATCC 43969</strain>
    </source>
</reference>
<organism evidence="2 3">
    <name type="scientific">Yersinia mollaretii (strain ATCC 43969 / DSM 18520 / CIP 103324 / CNY 7263 / WAIP 204)</name>
    <dbReference type="NCBI Taxonomy" id="349967"/>
    <lineage>
        <taxon>Bacteria</taxon>
        <taxon>Pseudomonadati</taxon>
        <taxon>Pseudomonadota</taxon>
        <taxon>Gammaproteobacteria</taxon>
        <taxon>Enterobacterales</taxon>
        <taxon>Yersiniaceae</taxon>
        <taxon>Yersinia</taxon>
    </lineage>
</organism>
<proteinExistence type="predicted"/>
<dbReference type="Pfam" id="PF02661">
    <property type="entry name" value="Fic"/>
    <property type="match status" value="1"/>
</dbReference>